<accession>A0ABS2NZ90</accession>
<gene>
    <name evidence="2" type="ORF">JOC95_001850</name>
</gene>
<keyword evidence="3" id="KW-1185">Reference proteome</keyword>
<dbReference type="InterPro" id="IPR036388">
    <property type="entry name" value="WH-like_DNA-bd_sf"/>
</dbReference>
<proteinExistence type="predicted"/>
<feature type="domain" description="RNA polymerase sigma factor 70 region 4 type 2" evidence="1">
    <location>
        <begin position="68"/>
        <end position="113"/>
    </location>
</feature>
<dbReference type="InterPro" id="IPR013249">
    <property type="entry name" value="RNA_pol_sigma70_r4_t2"/>
</dbReference>
<dbReference type="EMBL" id="JAFBED010000003">
    <property type="protein sequence ID" value="MBM7619998.1"/>
    <property type="molecule type" value="Genomic_DNA"/>
</dbReference>
<protein>
    <submittedName>
        <fullName evidence="2">RNA polymerase sigma-70 factor (ECF subfamily)</fullName>
    </submittedName>
</protein>
<dbReference type="Gene3D" id="1.10.10.10">
    <property type="entry name" value="Winged helix-like DNA-binding domain superfamily/Winged helix DNA-binding domain"/>
    <property type="match status" value="1"/>
</dbReference>
<comment type="caution">
    <text evidence="2">The sequence shown here is derived from an EMBL/GenBank/DDBJ whole genome shotgun (WGS) entry which is preliminary data.</text>
</comment>
<dbReference type="Proteomes" id="UP000737402">
    <property type="component" value="Unassembled WGS sequence"/>
</dbReference>
<evidence type="ECO:0000313" key="2">
    <source>
        <dbReference type="EMBL" id="MBM7619998.1"/>
    </source>
</evidence>
<dbReference type="Pfam" id="PF08281">
    <property type="entry name" value="Sigma70_r4_2"/>
    <property type="match status" value="1"/>
</dbReference>
<dbReference type="InterPro" id="IPR013324">
    <property type="entry name" value="RNA_pol_sigma_r3/r4-like"/>
</dbReference>
<dbReference type="NCBIfam" id="TIGR02937">
    <property type="entry name" value="sigma70-ECF"/>
    <property type="match status" value="1"/>
</dbReference>
<organism evidence="2 3">
    <name type="scientific">Sutcliffiella tianshenii</name>
    <dbReference type="NCBI Taxonomy" id="1463404"/>
    <lineage>
        <taxon>Bacteria</taxon>
        <taxon>Bacillati</taxon>
        <taxon>Bacillota</taxon>
        <taxon>Bacilli</taxon>
        <taxon>Bacillales</taxon>
        <taxon>Bacillaceae</taxon>
        <taxon>Sutcliffiella</taxon>
    </lineage>
</organism>
<dbReference type="InterPro" id="IPR014284">
    <property type="entry name" value="RNA_pol_sigma-70_dom"/>
</dbReference>
<evidence type="ECO:0000313" key="3">
    <source>
        <dbReference type="Proteomes" id="UP000737402"/>
    </source>
</evidence>
<name>A0ABS2NZ90_9BACI</name>
<sequence>MVQETMMKAYKLSKENPDRTLTYSFLYKMAKNLFIDGQRKYKKEQLSCDNVEGSVEDFADYDSLIEILLMTLPLKQAMLITLKDVFGYSTKEMAAMLRVSNESIKTTLHRSRRILQSSPPSEQASDIPHPTILQGISTAIKKQNPQQLFLYYRLLEARNYKVLRSSNAKGFHVVDPSGNVLEVR</sequence>
<reference evidence="2 3" key="1">
    <citation type="submission" date="2021-01" db="EMBL/GenBank/DDBJ databases">
        <title>Genomic Encyclopedia of Type Strains, Phase IV (KMG-IV): sequencing the most valuable type-strain genomes for metagenomic binning, comparative biology and taxonomic classification.</title>
        <authorList>
            <person name="Goeker M."/>
        </authorList>
    </citation>
    <scope>NUCLEOTIDE SEQUENCE [LARGE SCALE GENOMIC DNA]</scope>
    <source>
        <strain evidence="2 3">DSM 25879</strain>
    </source>
</reference>
<dbReference type="SUPFAM" id="SSF88659">
    <property type="entry name" value="Sigma3 and sigma4 domains of RNA polymerase sigma factors"/>
    <property type="match status" value="1"/>
</dbReference>
<evidence type="ECO:0000259" key="1">
    <source>
        <dbReference type="Pfam" id="PF08281"/>
    </source>
</evidence>